<feature type="region of interest" description="Disordered" evidence="1">
    <location>
        <begin position="1"/>
        <end position="77"/>
    </location>
</feature>
<protein>
    <submittedName>
        <fullName evidence="2">Uncharacterized protein</fullName>
    </submittedName>
</protein>
<proteinExistence type="predicted"/>
<gene>
    <name evidence="2" type="primary">ORF111552</name>
</gene>
<evidence type="ECO:0000313" key="2">
    <source>
        <dbReference type="EMBL" id="CEK78713.1"/>
    </source>
</evidence>
<sequence length="77" mass="8733">GGLEHIELPGRGRGTKNSHRNDPREQQRLTQQSRDIHQCSLGHHGAKKLSQNRAQRNKCDPRSTSKLTQTHSHTVHP</sequence>
<feature type="non-terminal residue" evidence="2">
    <location>
        <position position="1"/>
    </location>
</feature>
<name>A0A0B7AD53_9EUPU</name>
<organism evidence="2">
    <name type="scientific">Arion vulgaris</name>
    <dbReference type="NCBI Taxonomy" id="1028688"/>
    <lineage>
        <taxon>Eukaryota</taxon>
        <taxon>Metazoa</taxon>
        <taxon>Spiralia</taxon>
        <taxon>Lophotrochozoa</taxon>
        <taxon>Mollusca</taxon>
        <taxon>Gastropoda</taxon>
        <taxon>Heterobranchia</taxon>
        <taxon>Euthyneura</taxon>
        <taxon>Panpulmonata</taxon>
        <taxon>Eupulmonata</taxon>
        <taxon>Stylommatophora</taxon>
        <taxon>Helicina</taxon>
        <taxon>Arionoidea</taxon>
        <taxon>Arionidae</taxon>
        <taxon>Arion</taxon>
    </lineage>
</organism>
<evidence type="ECO:0000256" key="1">
    <source>
        <dbReference type="SAM" id="MobiDB-lite"/>
    </source>
</evidence>
<reference evidence="2" key="1">
    <citation type="submission" date="2014-12" db="EMBL/GenBank/DDBJ databases">
        <title>Insight into the proteome of Arion vulgaris.</title>
        <authorList>
            <person name="Aradska J."/>
            <person name="Bulat T."/>
            <person name="Smidak R."/>
            <person name="Sarate P."/>
            <person name="Gangsoo J."/>
            <person name="Sialana F."/>
            <person name="Bilban M."/>
            <person name="Lubec G."/>
        </authorList>
    </citation>
    <scope>NUCLEOTIDE SEQUENCE</scope>
    <source>
        <tissue evidence="2">Skin</tissue>
    </source>
</reference>
<feature type="non-terminal residue" evidence="2">
    <location>
        <position position="77"/>
    </location>
</feature>
<accession>A0A0B7AD53</accession>
<dbReference type="AlphaFoldDB" id="A0A0B7AD53"/>
<feature type="compositionally biased region" description="Polar residues" evidence="1">
    <location>
        <begin position="64"/>
        <end position="77"/>
    </location>
</feature>
<dbReference type="EMBL" id="HACG01031848">
    <property type="protein sequence ID" value="CEK78713.1"/>
    <property type="molecule type" value="Transcribed_RNA"/>
</dbReference>
<feature type="compositionally biased region" description="Basic and acidic residues" evidence="1">
    <location>
        <begin position="1"/>
        <end position="10"/>
    </location>
</feature>